<protein>
    <submittedName>
        <fullName evidence="1">Uncharacterized protein</fullName>
    </submittedName>
</protein>
<dbReference type="EMBL" id="GBRH01244569">
    <property type="protein sequence ID" value="JAD53326.1"/>
    <property type="molecule type" value="Transcribed_RNA"/>
</dbReference>
<organism evidence="1">
    <name type="scientific">Arundo donax</name>
    <name type="common">Giant reed</name>
    <name type="synonym">Donax arundinaceus</name>
    <dbReference type="NCBI Taxonomy" id="35708"/>
    <lineage>
        <taxon>Eukaryota</taxon>
        <taxon>Viridiplantae</taxon>
        <taxon>Streptophyta</taxon>
        <taxon>Embryophyta</taxon>
        <taxon>Tracheophyta</taxon>
        <taxon>Spermatophyta</taxon>
        <taxon>Magnoliopsida</taxon>
        <taxon>Liliopsida</taxon>
        <taxon>Poales</taxon>
        <taxon>Poaceae</taxon>
        <taxon>PACMAD clade</taxon>
        <taxon>Arundinoideae</taxon>
        <taxon>Arundineae</taxon>
        <taxon>Arundo</taxon>
    </lineage>
</organism>
<reference evidence="1" key="1">
    <citation type="submission" date="2014-09" db="EMBL/GenBank/DDBJ databases">
        <authorList>
            <person name="Magalhaes I.L.F."/>
            <person name="Oliveira U."/>
            <person name="Santos F.R."/>
            <person name="Vidigal T.H.D.A."/>
            <person name="Brescovit A.D."/>
            <person name="Santos A.J."/>
        </authorList>
    </citation>
    <scope>NUCLEOTIDE SEQUENCE</scope>
    <source>
        <tissue evidence="1">Shoot tissue taken approximately 20 cm above the soil surface</tissue>
    </source>
</reference>
<sequence>MAVLSVSSAYVIEYAATANHDYYLLYKH</sequence>
<accession>A0A0A9AQB1</accession>
<name>A0A0A9AQB1_ARUDO</name>
<reference evidence="1" key="2">
    <citation type="journal article" date="2015" name="Data Brief">
        <title>Shoot transcriptome of the giant reed, Arundo donax.</title>
        <authorList>
            <person name="Barrero R.A."/>
            <person name="Guerrero F.D."/>
            <person name="Moolhuijzen P."/>
            <person name="Goolsby J.A."/>
            <person name="Tidwell J."/>
            <person name="Bellgard S.E."/>
            <person name="Bellgard M.I."/>
        </authorList>
    </citation>
    <scope>NUCLEOTIDE SEQUENCE</scope>
    <source>
        <tissue evidence="1">Shoot tissue taken approximately 20 cm above the soil surface</tissue>
    </source>
</reference>
<dbReference type="AlphaFoldDB" id="A0A0A9AQB1"/>
<proteinExistence type="predicted"/>
<evidence type="ECO:0000313" key="1">
    <source>
        <dbReference type="EMBL" id="JAD53326.1"/>
    </source>
</evidence>